<dbReference type="Proteomes" id="UP000355283">
    <property type="component" value="Unassembled WGS sequence"/>
</dbReference>
<evidence type="ECO:0000256" key="2">
    <source>
        <dbReference type="ARBA" id="ARBA00023157"/>
    </source>
</evidence>
<evidence type="ECO:0000256" key="3">
    <source>
        <dbReference type="RuleBase" id="RU364104"/>
    </source>
</evidence>
<dbReference type="GO" id="GO:0005739">
    <property type="term" value="C:mitochondrion"/>
    <property type="evidence" value="ECO:0007669"/>
    <property type="project" value="UniProtKB-SubCell"/>
</dbReference>
<sequence>MQVIDALLLCHQQHPWAKFWGECNEQKWALDKCFRMEKEQRRRANFAVASRDDGAWSQIVKQKEAELRAKKEEP</sequence>
<gene>
    <name evidence="4" type="ORF">NSK_004889</name>
</gene>
<organism evidence="4 5">
    <name type="scientific">Nannochloropsis salina CCMP1776</name>
    <dbReference type="NCBI Taxonomy" id="1027361"/>
    <lineage>
        <taxon>Eukaryota</taxon>
        <taxon>Sar</taxon>
        <taxon>Stramenopiles</taxon>
        <taxon>Ochrophyta</taxon>
        <taxon>Eustigmatophyceae</taxon>
        <taxon>Eustigmatales</taxon>
        <taxon>Monodopsidaceae</taxon>
        <taxon>Microchloropsis</taxon>
        <taxon>Microchloropsis salina</taxon>
    </lineage>
</organism>
<dbReference type="InterPro" id="IPR013892">
    <property type="entry name" value="Cyt_c_biogenesis_Cmc1-like"/>
</dbReference>
<dbReference type="OrthoDB" id="532630at2759"/>
<accession>A0A4D9D043</accession>
<protein>
    <recommendedName>
        <fullName evidence="3">COX assembly mitochondrial protein</fullName>
    </recommendedName>
</protein>
<dbReference type="AlphaFoldDB" id="A0A4D9D043"/>
<evidence type="ECO:0000256" key="1">
    <source>
        <dbReference type="ARBA" id="ARBA00007347"/>
    </source>
</evidence>
<proteinExistence type="inferred from homology"/>
<comment type="similarity">
    <text evidence="1 3">Belongs to the CMC family.</text>
</comment>
<keyword evidence="5" id="KW-1185">Reference proteome</keyword>
<dbReference type="EMBL" id="SDOX01000021">
    <property type="protein sequence ID" value="TFJ83787.1"/>
    <property type="molecule type" value="Genomic_DNA"/>
</dbReference>
<comment type="caution">
    <text evidence="4">The sequence shown here is derived from an EMBL/GenBank/DDBJ whole genome shotgun (WGS) entry which is preliminary data.</text>
</comment>
<comment type="subcellular location">
    <subcellularLocation>
        <location evidence="3">Mitochondrion</location>
    </subcellularLocation>
</comment>
<name>A0A4D9D043_9STRA</name>
<keyword evidence="3" id="KW-0496">Mitochondrion</keyword>
<dbReference type="Pfam" id="PF08583">
    <property type="entry name" value="Cmc1"/>
    <property type="match status" value="1"/>
</dbReference>
<evidence type="ECO:0000313" key="4">
    <source>
        <dbReference type="EMBL" id="TFJ83787.1"/>
    </source>
</evidence>
<keyword evidence="2" id="KW-1015">Disulfide bond</keyword>
<reference evidence="4 5" key="1">
    <citation type="submission" date="2019-01" db="EMBL/GenBank/DDBJ databases">
        <title>Nuclear Genome Assembly of the Microalgal Biofuel strain Nannochloropsis salina CCMP1776.</title>
        <authorList>
            <person name="Hovde B."/>
        </authorList>
    </citation>
    <scope>NUCLEOTIDE SEQUENCE [LARGE SCALE GENOMIC DNA]</scope>
    <source>
        <strain evidence="4 5">CCMP1776</strain>
    </source>
</reference>
<evidence type="ECO:0000313" key="5">
    <source>
        <dbReference type="Proteomes" id="UP000355283"/>
    </source>
</evidence>